<dbReference type="Pfam" id="PF17186">
    <property type="entry name" value="Lipocalin_9"/>
    <property type="match status" value="1"/>
</dbReference>
<dbReference type="AlphaFoldDB" id="A0A974P6J5"/>
<dbReference type="PANTHER" id="PTHR38591:SF1">
    <property type="entry name" value="BLL1000 PROTEIN"/>
    <property type="match status" value="1"/>
</dbReference>
<accession>A0A974P6J5</accession>
<dbReference type="SUPFAM" id="SSF159245">
    <property type="entry name" value="AttH-like"/>
    <property type="match status" value="1"/>
</dbReference>
<dbReference type="Gene3D" id="2.40.370.10">
    <property type="entry name" value="AttH-like domain"/>
    <property type="match status" value="1"/>
</dbReference>
<proteinExistence type="predicted"/>
<reference evidence="1" key="1">
    <citation type="submission" date="2021-01" db="EMBL/GenBank/DDBJ databases">
        <title>Genome sequence of Phenylobacterium sp. 20VBR1 isolated from a valley glaceir, Ny-Alesund, Svalbard.</title>
        <authorList>
            <person name="Thomas F.A."/>
            <person name="Krishnan K.P."/>
            <person name="Sinha R.K."/>
        </authorList>
    </citation>
    <scope>NUCLEOTIDE SEQUENCE</scope>
    <source>
        <strain evidence="1">20VBR1</strain>
    </source>
</reference>
<dbReference type="EMBL" id="CP068570">
    <property type="protein sequence ID" value="QQZ52014.1"/>
    <property type="molecule type" value="Genomic_DNA"/>
</dbReference>
<dbReference type="InterPro" id="IPR023374">
    <property type="entry name" value="AttH-like_dom_sf"/>
</dbReference>
<sequence>MVRRLLRAPDGTTAHLGPNDVRFTTERIWRSPRTGGRYPVQRELIVRTPAGERRWRLTPLFDDQELDSRRTGGPVYWEGAVRAPGARGYLELTGYVSPLKM</sequence>
<gene>
    <name evidence="1" type="ORF">JKL49_16330</name>
</gene>
<dbReference type="PANTHER" id="PTHR38591">
    <property type="entry name" value="HYDROLASE"/>
    <property type="match status" value="1"/>
</dbReference>
<protein>
    <submittedName>
        <fullName evidence="1">Lipocalin family protein</fullName>
    </submittedName>
</protein>
<name>A0A974P6J5_9CAUL</name>
<evidence type="ECO:0000313" key="1">
    <source>
        <dbReference type="EMBL" id="QQZ52014.1"/>
    </source>
</evidence>
<organism evidence="1">
    <name type="scientific">Phenylobacterium glaciei</name>
    <dbReference type="NCBI Taxonomy" id="2803784"/>
    <lineage>
        <taxon>Bacteria</taxon>
        <taxon>Pseudomonadati</taxon>
        <taxon>Pseudomonadota</taxon>
        <taxon>Alphaproteobacteria</taxon>
        <taxon>Caulobacterales</taxon>
        <taxon>Caulobacteraceae</taxon>
        <taxon>Phenylobacterium</taxon>
    </lineage>
</organism>